<feature type="compositionally biased region" description="Acidic residues" evidence="1">
    <location>
        <begin position="71"/>
        <end position="87"/>
    </location>
</feature>
<reference evidence="5 6" key="1">
    <citation type="journal article" date="2017" name="Genome Biol.">
        <title>New reference genome sequences of hot pepper reveal the massive evolution of plant disease-resistance genes by retroduplication.</title>
        <authorList>
            <person name="Kim S."/>
            <person name="Park J."/>
            <person name="Yeom S.I."/>
            <person name="Kim Y.M."/>
            <person name="Seo E."/>
            <person name="Kim K.T."/>
            <person name="Kim M.S."/>
            <person name="Lee J.M."/>
            <person name="Cheong K."/>
            <person name="Shin H.S."/>
            <person name="Kim S.B."/>
            <person name="Han K."/>
            <person name="Lee J."/>
            <person name="Park M."/>
            <person name="Lee H.A."/>
            <person name="Lee H.Y."/>
            <person name="Lee Y."/>
            <person name="Oh S."/>
            <person name="Lee J.H."/>
            <person name="Choi E."/>
            <person name="Choi E."/>
            <person name="Lee S.E."/>
            <person name="Jeon J."/>
            <person name="Kim H."/>
            <person name="Choi G."/>
            <person name="Song H."/>
            <person name="Lee J."/>
            <person name="Lee S.C."/>
            <person name="Kwon J.K."/>
            <person name="Lee H.Y."/>
            <person name="Koo N."/>
            <person name="Hong Y."/>
            <person name="Kim R.W."/>
            <person name="Kang W.H."/>
            <person name="Huh J.H."/>
            <person name="Kang B.C."/>
            <person name="Yang T.J."/>
            <person name="Lee Y.H."/>
            <person name="Bennetzen J.L."/>
            <person name="Choi D."/>
        </authorList>
    </citation>
    <scope>NUCLEOTIDE SEQUENCE [LARGE SCALE GENOMIC DNA]</scope>
    <source>
        <strain evidence="6">cv. PBC81</strain>
    </source>
</reference>
<dbReference type="Pfam" id="PF23402">
    <property type="entry name" value="LTI65_LTI78_NYQTKV"/>
    <property type="match status" value="1"/>
</dbReference>
<dbReference type="OrthoDB" id="1931597at2759"/>
<accession>A0A2G2W082</accession>
<evidence type="ECO:0008006" key="7">
    <source>
        <dbReference type="Google" id="ProtNLM"/>
    </source>
</evidence>
<dbReference type="GO" id="GO:0006950">
    <property type="term" value="P:response to stress"/>
    <property type="evidence" value="ECO:0007669"/>
    <property type="project" value="TreeGrafter"/>
</dbReference>
<gene>
    <name evidence="5" type="ORF">CQW23_22194</name>
</gene>
<evidence type="ECO:0000259" key="3">
    <source>
        <dbReference type="Pfam" id="PF23402"/>
    </source>
</evidence>
<dbReference type="PANTHER" id="PTHR33836">
    <property type="entry name" value="LOW-TEMPERATURE-INDUCED 65 KDA PROTEIN-RELATED"/>
    <property type="match status" value="1"/>
</dbReference>
<dbReference type="PANTHER" id="PTHR33836:SF1">
    <property type="entry name" value="LOW-TEMPERATURE-INDUCED 65 KDA PROTEIN-RELATED"/>
    <property type="match status" value="1"/>
</dbReference>
<feature type="compositionally biased region" description="Basic and acidic residues" evidence="1">
    <location>
        <begin position="119"/>
        <end position="133"/>
    </location>
</feature>
<feature type="compositionally biased region" description="Basic and acidic residues" evidence="1">
    <location>
        <begin position="327"/>
        <end position="338"/>
    </location>
</feature>
<evidence type="ECO:0000313" key="5">
    <source>
        <dbReference type="EMBL" id="PHT38621.1"/>
    </source>
</evidence>
<name>A0A2G2W082_CAPBA</name>
<evidence type="ECO:0000313" key="6">
    <source>
        <dbReference type="Proteomes" id="UP000224567"/>
    </source>
</evidence>
<feature type="domain" description="LTI65/LTI78 PGEED repeat" evidence="2">
    <location>
        <begin position="564"/>
        <end position="594"/>
    </location>
</feature>
<reference evidence="6" key="2">
    <citation type="journal article" date="2017" name="J. Anim. Genet.">
        <title>Multiple reference genome sequences of hot pepper reveal the massive evolution of plant disease resistance genes by retroduplication.</title>
        <authorList>
            <person name="Kim S."/>
            <person name="Park J."/>
            <person name="Yeom S.-I."/>
            <person name="Kim Y.-M."/>
            <person name="Seo E."/>
            <person name="Kim K.-T."/>
            <person name="Kim M.-S."/>
            <person name="Lee J.M."/>
            <person name="Cheong K."/>
            <person name="Shin H.-S."/>
            <person name="Kim S.-B."/>
            <person name="Han K."/>
            <person name="Lee J."/>
            <person name="Park M."/>
            <person name="Lee H.-A."/>
            <person name="Lee H.-Y."/>
            <person name="Lee Y."/>
            <person name="Oh S."/>
            <person name="Lee J.H."/>
            <person name="Choi E."/>
            <person name="Choi E."/>
            <person name="Lee S.E."/>
            <person name="Jeon J."/>
            <person name="Kim H."/>
            <person name="Choi G."/>
            <person name="Song H."/>
            <person name="Lee J."/>
            <person name="Lee S.-C."/>
            <person name="Kwon J.-K."/>
            <person name="Lee H.-Y."/>
            <person name="Koo N."/>
            <person name="Hong Y."/>
            <person name="Kim R.W."/>
            <person name="Kang W.-H."/>
            <person name="Huh J.H."/>
            <person name="Kang B.-C."/>
            <person name="Yang T.-J."/>
            <person name="Lee Y.-H."/>
            <person name="Bennetzen J.L."/>
            <person name="Choi D."/>
        </authorList>
    </citation>
    <scope>NUCLEOTIDE SEQUENCE [LARGE SCALE GENOMIC DNA]</scope>
    <source>
        <strain evidence="6">cv. PBC81</strain>
    </source>
</reference>
<dbReference type="InterPro" id="IPR012418">
    <property type="entry name" value="CAP160"/>
</dbReference>
<sequence length="748" mass="80784">MEAQLHRPQDTGLHSGEGQGQVHDEGDHHHKQSVLKKVKAKAKKIKDHLKHGLGHEHGHEHEQEHHRLQGGEEEEEEETDDEEMEEGAEVHGGPYAIRSKDIRKEDVVPMANLENPTSPKEDRYDSKMKNEEVHSPVLQRQDEFARQPFTETHETKGGTDHLTSLGKHEDQGLQGHENIGAPTGLVDHHAAHRQVTAPETHEAKGFDHGISLGEQGHQGLQGHENIGAPTGLQGHHAAHRPVTAPETHVTKGFDHGTALGLQGHEDIGAPTGLTNQPASHFREQMHRPPTASETHEAEGFDYVTAHGELKDQGLQERKFKVLTSLEEDPHVPKDRPEMNPHPANYQSKVPDPTGANNEEAGVGPLVQSFEKMGVNDVPETTGEQGIEGIRTETRAAGDVELDQGTEHGQYTGSHDQFAPQETPTNFPLVPEDTESVPKSMDPRNPEDLPQDTLTGKPGSYTEKISSATSVIAGKAVAAKNVVASKLGYAGTNEETKKTRATEVDKDSTRTTSATGLAQKAASTVAGKLAPVYEKVAGAGSTVMAKVQGTTTGVAGHEGNTKETDKGVSMKEYLAEKFKPGEEDKALSEVISGSLSRQKEKTEETGEAKPMGKVTESEEVERRLGPIGNTMKEENGASGETQVGEGFGQGVVDRVKGAVSTWFGKGGEAQTASGITKGKHNTPFLVSSYLSGFGVGLSHSSRKSMKHSEFNLFLGYVIQILLWVEVLLLGEGLNDQQCSTKSSATRQLK</sequence>
<protein>
    <recommendedName>
        <fullName evidence="7">Low-temperature-induced 65 kDa protein</fullName>
    </recommendedName>
</protein>
<feature type="compositionally biased region" description="Polar residues" evidence="1">
    <location>
        <begin position="406"/>
        <end position="425"/>
    </location>
</feature>
<dbReference type="InterPro" id="IPR057059">
    <property type="entry name" value="LTI65/LTI78_PGEED"/>
</dbReference>
<evidence type="ECO:0000256" key="1">
    <source>
        <dbReference type="SAM" id="MobiDB-lite"/>
    </source>
</evidence>
<dbReference type="STRING" id="33114.A0A2G2W082"/>
<dbReference type="InterPro" id="IPR037491">
    <property type="entry name" value="LTI78/LTI65"/>
</dbReference>
<dbReference type="Pfam" id="PF23403">
    <property type="entry name" value="LTI65_LTI78_N"/>
    <property type="match status" value="1"/>
</dbReference>
<dbReference type="InterPro" id="IPR056605">
    <property type="entry name" value="LTI65_LTI78_N"/>
</dbReference>
<dbReference type="EMBL" id="MLFT02000009">
    <property type="protein sequence ID" value="PHT38621.1"/>
    <property type="molecule type" value="Genomic_DNA"/>
</dbReference>
<dbReference type="Pfam" id="PF07918">
    <property type="entry name" value="CAP160"/>
    <property type="match status" value="1"/>
</dbReference>
<dbReference type="AlphaFoldDB" id="A0A2G2W082"/>
<feature type="compositionally biased region" description="Basic and acidic residues" evidence="1">
    <location>
        <begin position="596"/>
        <end position="606"/>
    </location>
</feature>
<feature type="compositionally biased region" description="Basic residues" evidence="1">
    <location>
        <begin position="29"/>
        <end position="52"/>
    </location>
</feature>
<feature type="compositionally biased region" description="Basic and acidic residues" evidence="1">
    <location>
        <begin position="98"/>
        <end position="107"/>
    </location>
</feature>
<feature type="compositionally biased region" description="Basic and acidic residues" evidence="1">
    <location>
        <begin position="53"/>
        <end position="70"/>
    </location>
</feature>
<organism evidence="5 6">
    <name type="scientific">Capsicum baccatum</name>
    <name type="common">Peruvian pepper</name>
    <dbReference type="NCBI Taxonomy" id="33114"/>
    <lineage>
        <taxon>Eukaryota</taxon>
        <taxon>Viridiplantae</taxon>
        <taxon>Streptophyta</taxon>
        <taxon>Embryophyta</taxon>
        <taxon>Tracheophyta</taxon>
        <taxon>Spermatophyta</taxon>
        <taxon>Magnoliopsida</taxon>
        <taxon>eudicotyledons</taxon>
        <taxon>Gunneridae</taxon>
        <taxon>Pentapetalae</taxon>
        <taxon>asterids</taxon>
        <taxon>lamiids</taxon>
        <taxon>Solanales</taxon>
        <taxon>Solanaceae</taxon>
        <taxon>Solanoideae</taxon>
        <taxon>Capsiceae</taxon>
        <taxon>Capsicum</taxon>
    </lineage>
</organism>
<dbReference type="InterPro" id="IPR057058">
    <property type="entry name" value="LTI65_LTI78_NYQTKV"/>
</dbReference>
<proteinExistence type="predicted"/>
<feature type="region of interest" description="Disordered" evidence="1">
    <location>
        <begin position="592"/>
        <end position="619"/>
    </location>
</feature>
<feature type="region of interest" description="Disordered" evidence="1">
    <location>
        <begin position="1"/>
        <end position="133"/>
    </location>
</feature>
<dbReference type="Proteomes" id="UP000224567">
    <property type="component" value="Unassembled WGS sequence"/>
</dbReference>
<feature type="domain" description="LTI65/LTI78 N-terminal" evidence="4">
    <location>
        <begin position="27"/>
        <end position="95"/>
    </location>
</feature>
<feature type="region of interest" description="Disordered" evidence="1">
    <location>
        <begin position="404"/>
        <end position="457"/>
    </location>
</feature>
<dbReference type="Pfam" id="PF23399">
    <property type="entry name" value="LTI65_PGEED"/>
    <property type="match status" value="1"/>
</dbReference>
<keyword evidence="6" id="KW-1185">Reference proteome</keyword>
<dbReference type="GO" id="GO:0009737">
    <property type="term" value="P:response to abscisic acid"/>
    <property type="evidence" value="ECO:0007669"/>
    <property type="project" value="InterPro"/>
</dbReference>
<evidence type="ECO:0000259" key="2">
    <source>
        <dbReference type="Pfam" id="PF23399"/>
    </source>
</evidence>
<evidence type="ECO:0000259" key="4">
    <source>
        <dbReference type="Pfam" id="PF23403"/>
    </source>
</evidence>
<comment type="caution">
    <text evidence="5">The sequence shown here is derived from an EMBL/GenBank/DDBJ whole genome shotgun (WGS) entry which is preliminary data.</text>
</comment>
<feature type="region of interest" description="Disordered" evidence="1">
    <location>
        <begin position="152"/>
        <end position="180"/>
    </location>
</feature>
<feature type="region of interest" description="Disordered" evidence="1">
    <location>
        <begin position="325"/>
        <end position="344"/>
    </location>
</feature>
<feature type="domain" description="LTI65/LTI78 NYQTKV repeat" evidence="3">
    <location>
        <begin position="323"/>
        <end position="376"/>
    </location>
</feature>